<dbReference type="Proteomes" id="UP000606624">
    <property type="component" value="Unassembled WGS sequence"/>
</dbReference>
<proteinExistence type="predicted"/>
<sequence>MRQVNAAVVVRHIIIGDIAVLNIVKVDSSFFVAGCPFHSESGDVHVIRGYLEDVVTWIRCVHDAICTAVL</sequence>
<reference evidence="1" key="1">
    <citation type="submission" date="2020-10" db="EMBL/GenBank/DDBJ databases">
        <authorList>
            <person name="Hahn C.J."/>
            <person name="Laso-Perez R."/>
            <person name="Vulcano F."/>
            <person name="Vaziourakis K.-M."/>
            <person name="Stokke R."/>
            <person name="Steen I.H."/>
            <person name="Teske A."/>
            <person name="Boetius A."/>
            <person name="Liebeke M."/>
            <person name="Amann R."/>
            <person name="Knittel K."/>
        </authorList>
    </citation>
    <scope>NUCLEOTIDE SEQUENCE</scope>
    <source>
        <strain evidence="1">Gfbio:e3339647-f889-4370-9287-4fb5cb688e4c:AG392E03_GoMArc1</strain>
    </source>
</reference>
<dbReference type="AlphaFoldDB" id="A0A811T0V2"/>
<name>A0A811T0V2_9EURY</name>
<dbReference type="EMBL" id="CAJHIN010000027">
    <property type="protein sequence ID" value="CAD6490403.1"/>
    <property type="molecule type" value="Genomic_DNA"/>
</dbReference>
<gene>
    <name evidence="1" type="ORF">KFBDDELM_00288</name>
</gene>
<protein>
    <submittedName>
        <fullName evidence="1">Uncharacterized protein</fullName>
    </submittedName>
</protein>
<organism evidence="1 2">
    <name type="scientific">Candidatus Argoarchaeum ethanivorans</name>
    <dbReference type="NCBI Taxonomy" id="2608793"/>
    <lineage>
        <taxon>Archaea</taxon>
        <taxon>Methanobacteriati</taxon>
        <taxon>Methanobacteriota</taxon>
        <taxon>Stenosarchaea group</taxon>
        <taxon>Methanomicrobia</taxon>
        <taxon>Methanosarcinales</taxon>
        <taxon>Methanosarcinales incertae sedis</taxon>
        <taxon>GOM Arc I cluster</taxon>
        <taxon>Candidatus Argoarchaeum</taxon>
    </lineage>
</organism>
<comment type="caution">
    <text evidence="1">The sequence shown here is derived from an EMBL/GenBank/DDBJ whole genome shotgun (WGS) entry which is preliminary data.</text>
</comment>
<evidence type="ECO:0000313" key="2">
    <source>
        <dbReference type="Proteomes" id="UP000606624"/>
    </source>
</evidence>
<evidence type="ECO:0000313" key="1">
    <source>
        <dbReference type="EMBL" id="CAD6490403.1"/>
    </source>
</evidence>
<accession>A0A811T0V2</accession>